<protein>
    <submittedName>
        <fullName evidence="8">LysE family translocator</fullName>
    </submittedName>
</protein>
<evidence type="ECO:0000313" key="8">
    <source>
        <dbReference type="EMBL" id="MBR7839482.1"/>
    </source>
</evidence>
<sequence>MRPAVILAFLAAVFPLVATPGASFSLLIREVTAHGRRRALPVILGTVTGLYVHATLAIAGLSALVMHSSDAFEAVRLAGAAYLIALGVSCLRTGSRPPVDATQDPNTQDSDTQGPETQGPDPRPTGTLVAYRHALLANVLNPKAASIFLTLIPQFLDPHRHLAPQILTLATAQGLLVCTWLACWTAVLAGARRLLSSTHATSIWKRATGCVLVGLGLRSALA</sequence>
<evidence type="ECO:0000256" key="7">
    <source>
        <dbReference type="SAM" id="Phobius"/>
    </source>
</evidence>
<evidence type="ECO:0000256" key="1">
    <source>
        <dbReference type="ARBA" id="ARBA00004651"/>
    </source>
</evidence>
<dbReference type="Proteomes" id="UP000675781">
    <property type="component" value="Unassembled WGS sequence"/>
</dbReference>
<feature type="region of interest" description="Disordered" evidence="6">
    <location>
        <begin position="97"/>
        <end position="124"/>
    </location>
</feature>
<evidence type="ECO:0000313" key="9">
    <source>
        <dbReference type="Proteomes" id="UP000675781"/>
    </source>
</evidence>
<organism evidence="8 9">
    <name type="scientific">Actinospica durhamensis</name>
    <dbReference type="NCBI Taxonomy" id="1508375"/>
    <lineage>
        <taxon>Bacteria</taxon>
        <taxon>Bacillati</taxon>
        <taxon>Actinomycetota</taxon>
        <taxon>Actinomycetes</taxon>
        <taxon>Catenulisporales</taxon>
        <taxon>Actinospicaceae</taxon>
        <taxon>Actinospica</taxon>
    </lineage>
</organism>
<evidence type="ECO:0000256" key="6">
    <source>
        <dbReference type="SAM" id="MobiDB-lite"/>
    </source>
</evidence>
<accession>A0A941EZI9</accession>
<dbReference type="PANTHER" id="PTHR30086">
    <property type="entry name" value="ARGININE EXPORTER PROTEIN ARGO"/>
    <property type="match status" value="1"/>
</dbReference>
<dbReference type="EMBL" id="JAGSOG010000460">
    <property type="protein sequence ID" value="MBR7839482.1"/>
    <property type="molecule type" value="Genomic_DNA"/>
</dbReference>
<comment type="caution">
    <text evidence="8">The sequence shown here is derived from an EMBL/GenBank/DDBJ whole genome shotgun (WGS) entry which is preliminary data.</text>
</comment>
<proteinExistence type="predicted"/>
<evidence type="ECO:0000256" key="2">
    <source>
        <dbReference type="ARBA" id="ARBA00022475"/>
    </source>
</evidence>
<reference evidence="8" key="1">
    <citation type="submission" date="2021-04" db="EMBL/GenBank/DDBJ databases">
        <title>Genome based classification of Actinospica acidithermotolerans sp. nov., an actinobacterium isolated from an Indonesian hot spring.</title>
        <authorList>
            <person name="Kusuma A.B."/>
            <person name="Putra K.E."/>
            <person name="Nafisah S."/>
            <person name="Loh J."/>
            <person name="Nouioui I."/>
            <person name="Goodfellow M."/>
        </authorList>
    </citation>
    <scope>NUCLEOTIDE SEQUENCE</scope>
    <source>
        <strain evidence="8">CSCA 57</strain>
    </source>
</reference>
<keyword evidence="5 7" id="KW-0472">Membrane</keyword>
<feature type="transmembrane region" description="Helical" evidence="7">
    <location>
        <begin position="77"/>
        <end position="95"/>
    </location>
</feature>
<gene>
    <name evidence="8" type="ORF">KDL01_39870</name>
</gene>
<dbReference type="GO" id="GO:0015171">
    <property type="term" value="F:amino acid transmembrane transporter activity"/>
    <property type="evidence" value="ECO:0007669"/>
    <property type="project" value="TreeGrafter"/>
</dbReference>
<evidence type="ECO:0000256" key="4">
    <source>
        <dbReference type="ARBA" id="ARBA00022989"/>
    </source>
</evidence>
<name>A0A941EZI9_9ACTN</name>
<dbReference type="PANTHER" id="PTHR30086:SF20">
    <property type="entry name" value="ARGININE EXPORTER PROTEIN ARGO-RELATED"/>
    <property type="match status" value="1"/>
</dbReference>
<keyword evidence="4 7" id="KW-1133">Transmembrane helix</keyword>
<dbReference type="InterPro" id="IPR001123">
    <property type="entry name" value="LeuE-type"/>
</dbReference>
<evidence type="ECO:0000256" key="3">
    <source>
        <dbReference type="ARBA" id="ARBA00022692"/>
    </source>
</evidence>
<dbReference type="PIRSF" id="PIRSF006324">
    <property type="entry name" value="LeuE"/>
    <property type="match status" value="1"/>
</dbReference>
<feature type="transmembrane region" description="Helical" evidence="7">
    <location>
        <begin position="166"/>
        <end position="191"/>
    </location>
</feature>
<feature type="compositionally biased region" description="Polar residues" evidence="6">
    <location>
        <begin position="103"/>
        <end position="116"/>
    </location>
</feature>
<dbReference type="AlphaFoldDB" id="A0A941EZI9"/>
<keyword evidence="9" id="KW-1185">Reference proteome</keyword>
<evidence type="ECO:0000256" key="5">
    <source>
        <dbReference type="ARBA" id="ARBA00023136"/>
    </source>
</evidence>
<dbReference type="RefSeq" id="WP_212533913.1">
    <property type="nucleotide sequence ID" value="NZ_JAGSOG010000460.1"/>
</dbReference>
<dbReference type="Pfam" id="PF01810">
    <property type="entry name" value="LysE"/>
    <property type="match status" value="1"/>
</dbReference>
<dbReference type="GO" id="GO:0005886">
    <property type="term" value="C:plasma membrane"/>
    <property type="evidence" value="ECO:0007669"/>
    <property type="project" value="UniProtKB-SubCell"/>
</dbReference>
<comment type="subcellular location">
    <subcellularLocation>
        <location evidence="1">Cell membrane</location>
        <topology evidence="1">Multi-pass membrane protein</topology>
    </subcellularLocation>
</comment>
<keyword evidence="3 7" id="KW-0812">Transmembrane</keyword>
<feature type="transmembrane region" description="Helical" evidence="7">
    <location>
        <begin position="42"/>
        <end position="65"/>
    </location>
</feature>
<keyword evidence="2" id="KW-1003">Cell membrane</keyword>